<dbReference type="AlphaFoldDB" id="A0A162XE52"/>
<proteinExistence type="predicted"/>
<evidence type="ECO:0000256" key="1">
    <source>
        <dbReference type="SAM" id="MobiDB-lite"/>
    </source>
</evidence>
<dbReference type="RefSeq" id="XP_018292295.1">
    <property type="nucleotide sequence ID" value="XM_018431272.1"/>
</dbReference>
<feature type="compositionally biased region" description="Acidic residues" evidence="1">
    <location>
        <begin position="428"/>
        <end position="437"/>
    </location>
</feature>
<evidence type="ECO:0000313" key="2">
    <source>
        <dbReference type="EMBL" id="OAD74255.1"/>
    </source>
</evidence>
<name>A0A162XE52_PHYB8</name>
<evidence type="ECO:0000313" key="3">
    <source>
        <dbReference type="Proteomes" id="UP000077315"/>
    </source>
</evidence>
<gene>
    <name evidence="2" type="ORF">PHYBLDRAFT_144703</name>
</gene>
<dbReference type="InParanoid" id="A0A162XE52"/>
<feature type="region of interest" description="Disordered" evidence="1">
    <location>
        <begin position="404"/>
        <end position="437"/>
    </location>
</feature>
<dbReference type="EMBL" id="KV440979">
    <property type="protein sequence ID" value="OAD74255.1"/>
    <property type="molecule type" value="Genomic_DNA"/>
</dbReference>
<dbReference type="VEuPathDB" id="FungiDB:PHYBLDRAFT_144703"/>
<feature type="compositionally biased region" description="Acidic residues" evidence="1">
    <location>
        <begin position="127"/>
        <end position="137"/>
    </location>
</feature>
<dbReference type="Proteomes" id="UP000077315">
    <property type="component" value="Unassembled WGS sequence"/>
</dbReference>
<accession>A0A162XE52</accession>
<feature type="compositionally biased region" description="Basic and acidic residues" evidence="1">
    <location>
        <begin position="404"/>
        <end position="427"/>
    </location>
</feature>
<feature type="region of interest" description="Disordered" evidence="1">
    <location>
        <begin position="126"/>
        <end position="145"/>
    </location>
</feature>
<protein>
    <submittedName>
        <fullName evidence="2">Uncharacterized protein</fullName>
    </submittedName>
</protein>
<reference evidence="3" key="1">
    <citation type="submission" date="2015-06" db="EMBL/GenBank/DDBJ databases">
        <title>Expansion of signal transduction pathways in fungi by whole-genome duplication.</title>
        <authorList>
            <consortium name="DOE Joint Genome Institute"/>
            <person name="Corrochano L.M."/>
            <person name="Kuo A."/>
            <person name="Marcet-Houben M."/>
            <person name="Polaino S."/>
            <person name="Salamov A."/>
            <person name="Villalobos J.M."/>
            <person name="Alvarez M.I."/>
            <person name="Avalos J."/>
            <person name="Benito E.P."/>
            <person name="Benoit I."/>
            <person name="Burger G."/>
            <person name="Camino L.P."/>
            <person name="Canovas D."/>
            <person name="Cerda-Olmedo E."/>
            <person name="Cheng J.-F."/>
            <person name="Dominguez A."/>
            <person name="Elias M."/>
            <person name="Eslava A.P."/>
            <person name="Glaser F."/>
            <person name="Grimwood J."/>
            <person name="Gutierrez G."/>
            <person name="Heitman J."/>
            <person name="Henrissat B."/>
            <person name="Iturriaga E.A."/>
            <person name="Lang B.F."/>
            <person name="Lavin J.L."/>
            <person name="Lee S."/>
            <person name="Li W."/>
            <person name="Lindquist E."/>
            <person name="Lopez-Garcia S."/>
            <person name="Luque E.M."/>
            <person name="Marcos A.T."/>
            <person name="Martin J."/>
            <person name="McCluskey K."/>
            <person name="Medina H.R."/>
            <person name="Miralles-Duran A."/>
            <person name="Miyazaki A."/>
            <person name="Munoz-Torres E."/>
            <person name="Oguiza J.A."/>
            <person name="Ohm R."/>
            <person name="Olmedo M."/>
            <person name="Orejas M."/>
            <person name="Ortiz-Castellanos L."/>
            <person name="Pisabarro A.G."/>
            <person name="Rodriguez-Romero J."/>
            <person name="Ruiz-Herrera J."/>
            <person name="Ruiz-Vazquez R."/>
            <person name="Sanz C."/>
            <person name="Schackwitz W."/>
            <person name="Schmutz J."/>
            <person name="Shahriari M."/>
            <person name="Shelest E."/>
            <person name="Silva-Franco F."/>
            <person name="Soanes D."/>
            <person name="Syed K."/>
            <person name="Tagua V.G."/>
            <person name="Talbot N.J."/>
            <person name="Thon M."/>
            <person name="De vries R.P."/>
            <person name="Wiebenga A."/>
            <person name="Yadav J.S."/>
            <person name="Braun E.L."/>
            <person name="Baker S."/>
            <person name="Garre V."/>
            <person name="Horwitz B."/>
            <person name="Torres-Martinez S."/>
            <person name="Idnurm A."/>
            <person name="Herrera-Estrella A."/>
            <person name="Gabaldon T."/>
            <person name="Grigoriev I.V."/>
        </authorList>
    </citation>
    <scope>NUCLEOTIDE SEQUENCE [LARGE SCALE GENOMIC DNA]</scope>
    <source>
        <strain evidence="3">NRRL 1555(-)</strain>
    </source>
</reference>
<sequence>MNCRGLVKSGNSDSRSLSIRYLRSLSLDILTLQETHANTDAPQQTRAMILNSHAHPFYLHKRVKSYPMKFNTPQIIPGKPSQNGVHGSSLRQLSPDIVLETNEDLIPSGHETAGNDEVEVQEAAQYLEEEGESESDNEIQSSTGNTSQNIWYTGIYDKFISTSNNQRKVNRLWNNLLKTLKEDPEFVNMSTVFRSAVDSNMCSNRFELLKRDFMEESDRVYAQIDCENSQYRMPWYHEMRQITINDGLFTITYMISSGSSTSGATITRMSSSGRITRGYLGTSRPLKVIDEGKVVVERPTTRSSRVITLPTPTRRSDAIPLPVKTSQGRPNNIEHYGAILELVSSVYDEVMEETRTAMRDVKEASIGTTEERAEKRRKIVEGIEQKFTDIEIRDKMIEILKEQEKSVEEREKREQRKDRKDNRRKEIEEIEEIEEKK</sequence>
<keyword evidence="3" id="KW-1185">Reference proteome</keyword>
<organism evidence="2 3">
    <name type="scientific">Phycomyces blakesleeanus (strain ATCC 8743b / DSM 1359 / FGSC 10004 / NBRC 33097 / NRRL 1555)</name>
    <dbReference type="NCBI Taxonomy" id="763407"/>
    <lineage>
        <taxon>Eukaryota</taxon>
        <taxon>Fungi</taxon>
        <taxon>Fungi incertae sedis</taxon>
        <taxon>Mucoromycota</taxon>
        <taxon>Mucoromycotina</taxon>
        <taxon>Mucoromycetes</taxon>
        <taxon>Mucorales</taxon>
        <taxon>Phycomycetaceae</taxon>
        <taxon>Phycomyces</taxon>
    </lineage>
</organism>
<dbReference type="GeneID" id="28992178"/>